<name>A0A6C0CLM3_9ZZZZ</name>
<dbReference type="AlphaFoldDB" id="A0A6C0CLM3"/>
<organism evidence="1">
    <name type="scientific">viral metagenome</name>
    <dbReference type="NCBI Taxonomy" id="1070528"/>
    <lineage>
        <taxon>unclassified sequences</taxon>
        <taxon>metagenomes</taxon>
        <taxon>organismal metagenomes</taxon>
    </lineage>
</organism>
<reference evidence="1" key="1">
    <citation type="journal article" date="2020" name="Nature">
        <title>Giant virus diversity and host interactions through global metagenomics.</title>
        <authorList>
            <person name="Schulz F."/>
            <person name="Roux S."/>
            <person name="Paez-Espino D."/>
            <person name="Jungbluth S."/>
            <person name="Walsh D.A."/>
            <person name="Denef V.J."/>
            <person name="McMahon K.D."/>
            <person name="Konstantinidis K.T."/>
            <person name="Eloe-Fadrosh E.A."/>
            <person name="Kyrpides N.C."/>
            <person name="Woyke T."/>
        </authorList>
    </citation>
    <scope>NUCLEOTIDE SEQUENCE</scope>
    <source>
        <strain evidence="1">GVMAG-M-3300021354-14</strain>
    </source>
</reference>
<evidence type="ECO:0000313" key="1">
    <source>
        <dbReference type="EMBL" id="QHT05052.1"/>
    </source>
</evidence>
<accession>A0A6C0CLM3</accession>
<sequence>MDQRFVLSVDFEAYRFDDNSWFGFSAAICGYPMGCIVDSITRILKVPVEFYDEPRKHFWLTLHPKSHEYMYAHGEDMQKRKQFEMELVKFVREAHRKYTLLTVISDNPSFDIRLLDMILAEYKAPASCYRADGTWHHVVDTASYQMALQDSYHTKSLLCMHRKWFTRNRLIVRQVDNVQPEHAVLHTPLYDCLQVASAYFIALDLAKFRSV</sequence>
<protein>
    <submittedName>
        <fullName evidence="1">Uncharacterized protein</fullName>
    </submittedName>
</protein>
<dbReference type="EMBL" id="MN739448">
    <property type="protein sequence ID" value="QHT05052.1"/>
    <property type="molecule type" value="Genomic_DNA"/>
</dbReference>
<proteinExistence type="predicted"/>